<name>A0A1D1UEF2_RAMVA</name>
<evidence type="ECO:0000313" key="2">
    <source>
        <dbReference type="Proteomes" id="UP000186922"/>
    </source>
</evidence>
<dbReference type="Proteomes" id="UP000186922">
    <property type="component" value="Unassembled WGS sequence"/>
</dbReference>
<proteinExistence type="predicted"/>
<accession>A0A1D1UEF2</accession>
<keyword evidence="2" id="KW-1185">Reference proteome</keyword>
<protein>
    <submittedName>
        <fullName evidence="1">Uncharacterized protein</fullName>
    </submittedName>
</protein>
<gene>
    <name evidence="1" type="primary">RvY_00906-1</name>
    <name evidence="1" type="synonym">RvY_00906.1</name>
    <name evidence="1" type="ORF">RvY_00906</name>
</gene>
<evidence type="ECO:0000313" key="1">
    <source>
        <dbReference type="EMBL" id="GAU88159.1"/>
    </source>
</evidence>
<sequence length="58" mass="6853">MLEELREVWRFVWMACPSCPWVSSEMLPTAVQISEPAQNTCRNLWPYIKDDLTLTRLP</sequence>
<dbReference type="EMBL" id="BDGG01000001">
    <property type="protein sequence ID" value="GAU88159.1"/>
    <property type="molecule type" value="Genomic_DNA"/>
</dbReference>
<reference evidence="1 2" key="1">
    <citation type="journal article" date="2016" name="Nat. Commun.">
        <title>Extremotolerant tardigrade genome and improved radiotolerance of human cultured cells by tardigrade-unique protein.</title>
        <authorList>
            <person name="Hashimoto T."/>
            <person name="Horikawa D.D."/>
            <person name="Saito Y."/>
            <person name="Kuwahara H."/>
            <person name="Kozuka-Hata H."/>
            <person name="Shin-I T."/>
            <person name="Minakuchi Y."/>
            <person name="Ohishi K."/>
            <person name="Motoyama A."/>
            <person name="Aizu T."/>
            <person name="Enomoto A."/>
            <person name="Kondo K."/>
            <person name="Tanaka S."/>
            <person name="Hara Y."/>
            <person name="Koshikawa S."/>
            <person name="Sagara H."/>
            <person name="Miura T."/>
            <person name="Yokobori S."/>
            <person name="Miyagawa K."/>
            <person name="Suzuki Y."/>
            <person name="Kubo T."/>
            <person name="Oyama M."/>
            <person name="Kohara Y."/>
            <person name="Fujiyama A."/>
            <person name="Arakawa K."/>
            <person name="Katayama T."/>
            <person name="Toyoda A."/>
            <person name="Kunieda T."/>
        </authorList>
    </citation>
    <scope>NUCLEOTIDE SEQUENCE [LARGE SCALE GENOMIC DNA]</scope>
    <source>
        <strain evidence="1 2">YOKOZUNA-1</strain>
    </source>
</reference>
<organism evidence="1 2">
    <name type="scientific">Ramazzottius varieornatus</name>
    <name type="common">Water bear</name>
    <name type="synonym">Tardigrade</name>
    <dbReference type="NCBI Taxonomy" id="947166"/>
    <lineage>
        <taxon>Eukaryota</taxon>
        <taxon>Metazoa</taxon>
        <taxon>Ecdysozoa</taxon>
        <taxon>Tardigrada</taxon>
        <taxon>Eutardigrada</taxon>
        <taxon>Parachela</taxon>
        <taxon>Hypsibioidea</taxon>
        <taxon>Ramazzottiidae</taxon>
        <taxon>Ramazzottius</taxon>
    </lineage>
</organism>
<comment type="caution">
    <text evidence="1">The sequence shown here is derived from an EMBL/GenBank/DDBJ whole genome shotgun (WGS) entry which is preliminary data.</text>
</comment>
<dbReference type="AlphaFoldDB" id="A0A1D1UEF2"/>